<sequence>VGLMHNVYQMSNMLNYINPIGTKMAAGVIVFVPLLLIYIVLHRHFLEGIAAGGIKE</sequence>
<accession>A0A0F9JH54</accession>
<keyword evidence="3 5" id="KW-1133">Transmembrane helix</keyword>
<feature type="transmembrane region" description="Helical" evidence="5">
    <location>
        <begin position="20"/>
        <end position="41"/>
    </location>
</feature>
<name>A0A0F9JH54_9ZZZZ</name>
<evidence type="ECO:0000256" key="4">
    <source>
        <dbReference type="ARBA" id="ARBA00023136"/>
    </source>
</evidence>
<reference evidence="6" key="1">
    <citation type="journal article" date="2015" name="Nature">
        <title>Complex archaea that bridge the gap between prokaryotes and eukaryotes.</title>
        <authorList>
            <person name="Spang A."/>
            <person name="Saw J.H."/>
            <person name="Jorgensen S.L."/>
            <person name="Zaremba-Niedzwiedzka K."/>
            <person name="Martijn J."/>
            <person name="Lind A.E."/>
            <person name="van Eijk R."/>
            <person name="Schleper C."/>
            <person name="Guy L."/>
            <person name="Ettema T.J."/>
        </authorList>
    </citation>
    <scope>NUCLEOTIDE SEQUENCE</scope>
</reference>
<proteinExistence type="predicted"/>
<dbReference type="EMBL" id="LAZR01010031">
    <property type="protein sequence ID" value="KKM69189.1"/>
    <property type="molecule type" value="Genomic_DNA"/>
</dbReference>
<evidence type="ECO:0000256" key="2">
    <source>
        <dbReference type="ARBA" id="ARBA00022692"/>
    </source>
</evidence>
<evidence type="ECO:0000313" key="6">
    <source>
        <dbReference type="EMBL" id="KKM69189.1"/>
    </source>
</evidence>
<dbReference type="InterPro" id="IPR035906">
    <property type="entry name" value="MetI-like_sf"/>
</dbReference>
<organism evidence="6">
    <name type="scientific">marine sediment metagenome</name>
    <dbReference type="NCBI Taxonomy" id="412755"/>
    <lineage>
        <taxon>unclassified sequences</taxon>
        <taxon>metagenomes</taxon>
        <taxon>ecological metagenomes</taxon>
    </lineage>
</organism>
<comment type="subcellular location">
    <subcellularLocation>
        <location evidence="1">Membrane</location>
        <topology evidence="1">Multi-pass membrane protein</topology>
    </subcellularLocation>
</comment>
<dbReference type="GO" id="GO:0016020">
    <property type="term" value="C:membrane"/>
    <property type="evidence" value="ECO:0007669"/>
    <property type="project" value="UniProtKB-SubCell"/>
</dbReference>
<comment type="caution">
    <text evidence="6">The sequence shown here is derived from an EMBL/GenBank/DDBJ whole genome shotgun (WGS) entry which is preliminary data.</text>
</comment>
<evidence type="ECO:0000256" key="1">
    <source>
        <dbReference type="ARBA" id="ARBA00004141"/>
    </source>
</evidence>
<dbReference type="SUPFAM" id="SSF161098">
    <property type="entry name" value="MetI-like"/>
    <property type="match status" value="1"/>
</dbReference>
<evidence type="ECO:0000256" key="3">
    <source>
        <dbReference type="ARBA" id="ARBA00022989"/>
    </source>
</evidence>
<keyword evidence="4 5" id="KW-0472">Membrane</keyword>
<feature type="non-terminal residue" evidence="6">
    <location>
        <position position="1"/>
    </location>
</feature>
<dbReference type="AlphaFoldDB" id="A0A0F9JH54"/>
<protein>
    <recommendedName>
        <fullName evidence="7">ABC transmembrane type-1 domain-containing protein</fullName>
    </recommendedName>
</protein>
<keyword evidence="2 5" id="KW-0812">Transmembrane</keyword>
<evidence type="ECO:0000256" key="5">
    <source>
        <dbReference type="SAM" id="Phobius"/>
    </source>
</evidence>
<gene>
    <name evidence="6" type="ORF">LCGC14_1453270</name>
</gene>
<evidence type="ECO:0008006" key="7">
    <source>
        <dbReference type="Google" id="ProtNLM"/>
    </source>
</evidence>